<comment type="caution">
    <text evidence="2">The sequence shown here is derived from an EMBL/GenBank/DDBJ whole genome shotgun (WGS) entry which is preliminary data.</text>
</comment>
<dbReference type="EMBL" id="BAABKE010000008">
    <property type="protein sequence ID" value="GAA5103039.1"/>
    <property type="molecule type" value="Genomic_DNA"/>
</dbReference>
<accession>A0ABP9MYG0</accession>
<gene>
    <name evidence="2" type="ORF">GCM10023338_20990</name>
</gene>
<dbReference type="RefSeq" id="WP_077926421.1">
    <property type="nucleotide sequence ID" value="NZ_BAABKE010000008.1"/>
</dbReference>
<reference evidence="3" key="1">
    <citation type="journal article" date="2019" name="Int. J. Syst. Evol. Microbiol.">
        <title>The Global Catalogue of Microorganisms (GCM) 10K type strain sequencing project: providing services to taxonomists for standard genome sequencing and annotation.</title>
        <authorList>
            <consortium name="The Broad Institute Genomics Platform"/>
            <consortium name="The Broad Institute Genome Sequencing Center for Infectious Disease"/>
            <person name="Wu L."/>
            <person name="Ma J."/>
        </authorList>
    </citation>
    <scope>NUCLEOTIDE SEQUENCE [LARGE SCALE GENOMIC DNA]</scope>
    <source>
        <strain evidence="3">JCM 18424</strain>
    </source>
</reference>
<keyword evidence="3" id="KW-1185">Reference proteome</keyword>
<name>A0ABP9MYG0_9GAMM</name>
<evidence type="ECO:0000313" key="3">
    <source>
        <dbReference type="Proteomes" id="UP001500631"/>
    </source>
</evidence>
<feature type="signal peptide" evidence="1">
    <location>
        <begin position="1"/>
        <end position="21"/>
    </location>
</feature>
<evidence type="ECO:0000256" key="1">
    <source>
        <dbReference type="SAM" id="SignalP"/>
    </source>
</evidence>
<keyword evidence="1" id="KW-0732">Signal</keyword>
<protein>
    <submittedName>
        <fullName evidence="2">Uncharacterized protein</fullName>
    </submittedName>
</protein>
<sequence length="337" mass="38959">MKKSLICVALIILGLTSFSVAEDFKAPKRRAFSDINIMALQAIQWNDPQSIPSMPLKIKIEPPIASGLIMDQANSYIQKVSVETSPFPRLSRDVVYLDGKGNYLELDELIDQTPFMGHFWFVDQGLNQLNILTDSYSEPYYFAQSKEAVKDFQLNINSDELYELKFSWFDANNDQFYQEHLMLNAYKIAQKIYKNLPDETFDYLMISINGGGTYTLWLGNDLLEIQIAHQYQAQAVNYDWGKFSLTLPDELQKFTRQEIHEQQIQLTKLPYLDEKFNLKDQNGKAIPNFKYRVQREDGKNYCGVTNLDGDTKRINTGNIAYTLQLFDGKRCPIIDKD</sequence>
<proteinExistence type="predicted"/>
<organism evidence="2 3">
    <name type="scientific">Wohlfahrtiimonas larvae</name>
    <dbReference type="NCBI Taxonomy" id="1157986"/>
    <lineage>
        <taxon>Bacteria</taxon>
        <taxon>Pseudomonadati</taxon>
        <taxon>Pseudomonadota</taxon>
        <taxon>Gammaproteobacteria</taxon>
        <taxon>Cardiobacteriales</taxon>
        <taxon>Ignatzschineriaceae</taxon>
        <taxon>Wohlfahrtiimonas</taxon>
    </lineage>
</organism>
<evidence type="ECO:0000313" key="2">
    <source>
        <dbReference type="EMBL" id="GAA5103039.1"/>
    </source>
</evidence>
<dbReference type="Proteomes" id="UP001500631">
    <property type="component" value="Unassembled WGS sequence"/>
</dbReference>
<feature type="chain" id="PRO_5047400014" evidence="1">
    <location>
        <begin position="22"/>
        <end position="337"/>
    </location>
</feature>